<name>A0A7Z0B4F4_9BURK</name>
<dbReference type="AlphaFoldDB" id="A0A7Z0B4F4"/>
<evidence type="ECO:0000313" key="2">
    <source>
        <dbReference type="Proteomes" id="UP000572540"/>
    </source>
</evidence>
<dbReference type="Proteomes" id="UP000572540">
    <property type="component" value="Unassembled WGS sequence"/>
</dbReference>
<sequence>MQRIRRDRLVVAVADPRRDDVAEALFLETVDQAVQPAGLVVDEFEGG</sequence>
<evidence type="ECO:0000313" key="1">
    <source>
        <dbReference type="EMBL" id="NYH19640.1"/>
    </source>
</evidence>
<protein>
    <submittedName>
        <fullName evidence="1">Uncharacterized protein</fullName>
    </submittedName>
</protein>
<accession>A0A7Z0B4F4</accession>
<reference evidence="1 2" key="1">
    <citation type="submission" date="2020-07" db="EMBL/GenBank/DDBJ databases">
        <title>Exploring microbial biodiversity for novel pathways involved in the catabolism of aromatic compounds derived from lignin.</title>
        <authorList>
            <person name="Elkins J."/>
        </authorList>
    </citation>
    <scope>NUCLEOTIDE SEQUENCE [LARGE SCALE GENOMIC DNA]</scope>
    <source>
        <strain evidence="1 2">H2C3B</strain>
    </source>
</reference>
<proteinExistence type="predicted"/>
<organism evidence="1 2">
    <name type="scientific">Paraburkholderia bryophila</name>
    <dbReference type="NCBI Taxonomy" id="420952"/>
    <lineage>
        <taxon>Bacteria</taxon>
        <taxon>Pseudomonadati</taxon>
        <taxon>Pseudomonadota</taxon>
        <taxon>Betaproteobacteria</taxon>
        <taxon>Burkholderiales</taxon>
        <taxon>Burkholderiaceae</taxon>
        <taxon>Paraburkholderia</taxon>
    </lineage>
</organism>
<gene>
    <name evidence="1" type="ORF">GGD41_006868</name>
</gene>
<dbReference type="EMBL" id="JACCAU010000001">
    <property type="protein sequence ID" value="NYH19640.1"/>
    <property type="molecule type" value="Genomic_DNA"/>
</dbReference>
<comment type="caution">
    <text evidence="1">The sequence shown here is derived from an EMBL/GenBank/DDBJ whole genome shotgun (WGS) entry which is preliminary data.</text>
</comment>